<dbReference type="InterPro" id="IPR023582">
    <property type="entry name" value="Impact"/>
</dbReference>
<evidence type="ECO:0000256" key="5">
    <source>
        <dbReference type="ARBA" id="ARBA00022845"/>
    </source>
</evidence>
<proteinExistence type="inferred from homology"/>
<dbReference type="InterPro" id="IPR006575">
    <property type="entry name" value="RWD_dom"/>
</dbReference>
<keyword evidence="3" id="KW-0963">Cytoplasm</keyword>
<keyword evidence="7" id="KW-0472">Membrane</keyword>
<comment type="subcellular location">
    <subcellularLocation>
        <location evidence="1">Cytoplasm</location>
    </subcellularLocation>
</comment>
<dbReference type="GO" id="GO:0005737">
    <property type="term" value="C:cytoplasm"/>
    <property type="evidence" value="ECO:0007669"/>
    <property type="project" value="UniProtKB-SubCell"/>
</dbReference>
<dbReference type="PANTHER" id="PTHR16301">
    <property type="entry name" value="IMPACT-RELATED"/>
    <property type="match status" value="1"/>
</dbReference>
<keyword evidence="7" id="KW-0812">Transmembrane</keyword>
<dbReference type="InterPro" id="IPR020568">
    <property type="entry name" value="Ribosomal_Su5_D2-typ_SF"/>
</dbReference>
<sequence length="313" mass="36328">MFHNKNTGTKNFDQIKERFIIHLNILNYVYCVLLFQICMDCTTKNLQEQRDEIQALLAIYGDRWKTDEDGTLVWTFKHDELDFSFKLTVNFPDDYPSNAPPNFTIFSPCMKMNEMRMISKALKAMWKNGSVVIYEWTEYLEDYLKKRNYTINNSNKNPETHSSSKPYSSGKSVEQFKTIVYPTIYSGEPLTDRKSTFQAHVAVVKSKQDVENAISKLLENSKIARATHNMFAYRIQLSNESWIQDCDDDGENHAGSVLLHFLQTLDVRNVLVVVSRWYGGIQLGSDRFKHISNVARSVLQQEGFLKTTKKIIK</sequence>
<dbReference type="SUPFAM" id="SSF54211">
    <property type="entry name" value="Ribosomal protein S5 domain 2-like"/>
    <property type="match status" value="1"/>
</dbReference>
<keyword evidence="10" id="KW-1185">Reference proteome</keyword>
<dbReference type="EMBL" id="JYDP01000158">
    <property type="protein sequence ID" value="KRZ04688.1"/>
    <property type="molecule type" value="Genomic_DNA"/>
</dbReference>
<dbReference type="Gene3D" id="3.30.230.30">
    <property type="entry name" value="Impact, N-terminal domain"/>
    <property type="match status" value="1"/>
</dbReference>
<dbReference type="InterPro" id="IPR020569">
    <property type="entry name" value="UPF0029_Impact_CS"/>
</dbReference>
<dbReference type="CDD" id="cd23821">
    <property type="entry name" value="RWD_IMPACT"/>
    <property type="match status" value="1"/>
</dbReference>
<dbReference type="Proteomes" id="UP000055024">
    <property type="component" value="Unassembled WGS sequence"/>
</dbReference>
<dbReference type="PROSITE" id="PS00910">
    <property type="entry name" value="UPF0029"/>
    <property type="match status" value="1"/>
</dbReference>
<comment type="similarity">
    <text evidence="2">Belongs to the IMPACT family.</text>
</comment>
<evidence type="ECO:0000256" key="3">
    <source>
        <dbReference type="ARBA" id="ARBA00022490"/>
    </source>
</evidence>
<dbReference type="STRING" id="268475.A0A0V1H2D0"/>
<evidence type="ECO:0000256" key="4">
    <source>
        <dbReference type="ARBA" id="ARBA00022491"/>
    </source>
</evidence>
<evidence type="ECO:0000256" key="7">
    <source>
        <dbReference type="SAM" id="Phobius"/>
    </source>
</evidence>
<evidence type="ECO:0000313" key="9">
    <source>
        <dbReference type="EMBL" id="KRZ04688.1"/>
    </source>
</evidence>
<dbReference type="InterPro" id="IPR036956">
    <property type="entry name" value="Impact_N_sf"/>
</dbReference>
<dbReference type="Pfam" id="PF05773">
    <property type="entry name" value="RWD"/>
    <property type="match status" value="1"/>
</dbReference>
<feature type="domain" description="RWD" evidence="8">
    <location>
        <begin position="51"/>
        <end position="147"/>
    </location>
</feature>
<keyword evidence="4" id="KW-0678">Repressor</keyword>
<keyword evidence="7" id="KW-1133">Transmembrane helix</keyword>
<evidence type="ECO:0000256" key="6">
    <source>
        <dbReference type="ARBA" id="ARBA00023016"/>
    </source>
</evidence>
<dbReference type="PROSITE" id="PS50908">
    <property type="entry name" value="RWD"/>
    <property type="match status" value="1"/>
</dbReference>
<dbReference type="OrthoDB" id="69641at2759"/>
<dbReference type="PANTHER" id="PTHR16301:SF25">
    <property type="entry name" value="PROTEIN IMPACT"/>
    <property type="match status" value="1"/>
</dbReference>
<dbReference type="GO" id="GO:0006446">
    <property type="term" value="P:regulation of translational initiation"/>
    <property type="evidence" value="ECO:0007669"/>
    <property type="project" value="TreeGrafter"/>
</dbReference>
<name>A0A0V1H2D0_9BILA</name>
<keyword evidence="6" id="KW-0346">Stress response</keyword>
<dbReference type="InterPro" id="IPR001498">
    <property type="entry name" value="Impact_N"/>
</dbReference>
<evidence type="ECO:0000313" key="10">
    <source>
        <dbReference type="Proteomes" id="UP000055024"/>
    </source>
</evidence>
<dbReference type="SUPFAM" id="SSF54495">
    <property type="entry name" value="UBC-like"/>
    <property type="match status" value="1"/>
</dbReference>
<comment type="caution">
    <text evidence="9">The sequence shown here is derived from an EMBL/GenBank/DDBJ whole genome shotgun (WGS) entry which is preliminary data.</text>
</comment>
<dbReference type="Pfam" id="PF01205">
    <property type="entry name" value="Impact_N"/>
    <property type="match status" value="1"/>
</dbReference>
<accession>A0A0V1H2D0</accession>
<reference evidence="9 10" key="1">
    <citation type="submission" date="2015-01" db="EMBL/GenBank/DDBJ databases">
        <title>Evolution of Trichinella species and genotypes.</title>
        <authorList>
            <person name="Korhonen P.K."/>
            <person name="Edoardo P."/>
            <person name="Giuseppe L.R."/>
            <person name="Gasser R.B."/>
        </authorList>
    </citation>
    <scope>NUCLEOTIDE SEQUENCE [LARGE SCALE GENOMIC DNA]</scope>
    <source>
        <strain evidence="9">ISS1029</strain>
    </source>
</reference>
<evidence type="ECO:0000259" key="8">
    <source>
        <dbReference type="PROSITE" id="PS50908"/>
    </source>
</evidence>
<organism evidence="9 10">
    <name type="scientific">Trichinella zimbabwensis</name>
    <dbReference type="NCBI Taxonomy" id="268475"/>
    <lineage>
        <taxon>Eukaryota</taxon>
        <taxon>Metazoa</taxon>
        <taxon>Ecdysozoa</taxon>
        <taxon>Nematoda</taxon>
        <taxon>Enoplea</taxon>
        <taxon>Dorylaimia</taxon>
        <taxon>Trichinellida</taxon>
        <taxon>Trichinellidae</taxon>
        <taxon>Trichinella</taxon>
    </lineage>
</organism>
<dbReference type="AlphaFoldDB" id="A0A0V1H2D0"/>
<evidence type="ECO:0000256" key="2">
    <source>
        <dbReference type="ARBA" id="ARBA00007665"/>
    </source>
</evidence>
<feature type="transmembrane region" description="Helical" evidence="7">
    <location>
        <begin position="20"/>
        <end position="37"/>
    </location>
</feature>
<protein>
    <submittedName>
        <fullName evidence="9">Protein IMPACT-B</fullName>
    </submittedName>
</protein>
<dbReference type="GO" id="GO:0140469">
    <property type="term" value="P:GCN2-mediated signaling"/>
    <property type="evidence" value="ECO:0007669"/>
    <property type="project" value="TreeGrafter"/>
</dbReference>
<dbReference type="SMART" id="SM00591">
    <property type="entry name" value="RWD"/>
    <property type="match status" value="1"/>
</dbReference>
<keyword evidence="5" id="KW-0810">Translation regulation</keyword>
<dbReference type="InterPro" id="IPR016135">
    <property type="entry name" value="UBQ-conjugating_enzyme/RWD"/>
</dbReference>
<dbReference type="Gene3D" id="3.10.110.10">
    <property type="entry name" value="Ubiquitin Conjugating Enzyme"/>
    <property type="match status" value="1"/>
</dbReference>
<gene>
    <name evidence="9" type="primary">impact-B</name>
    <name evidence="9" type="ORF">T11_804</name>
</gene>
<evidence type="ECO:0000256" key="1">
    <source>
        <dbReference type="ARBA" id="ARBA00004496"/>
    </source>
</evidence>